<evidence type="ECO:0000313" key="2">
    <source>
        <dbReference type="EMBL" id="CAL8109341.1"/>
    </source>
</evidence>
<proteinExistence type="predicted"/>
<organism evidence="2 3">
    <name type="scientific">Orchesella dallaii</name>
    <dbReference type="NCBI Taxonomy" id="48710"/>
    <lineage>
        <taxon>Eukaryota</taxon>
        <taxon>Metazoa</taxon>
        <taxon>Ecdysozoa</taxon>
        <taxon>Arthropoda</taxon>
        <taxon>Hexapoda</taxon>
        <taxon>Collembola</taxon>
        <taxon>Entomobryomorpha</taxon>
        <taxon>Entomobryoidea</taxon>
        <taxon>Orchesellidae</taxon>
        <taxon>Orchesellinae</taxon>
        <taxon>Orchesella</taxon>
    </lineage>
</organism>
<dbReference type="SUPFAM" id="SSF54695">
    <property type="entry name" value="POZ domain"/>
    <property type="match status" value="1"/>
</dbReference>
<dbReference type="Pfam" id="PF00651">
    <property type="entry name" value="BTB"/>
    <property type="match status" value="1"/>
</dbReference>
<accession>A0ABP1QMY5</accession>
<dbReference type="InterPro" id="IPR000210">
    <property type="entry name" value="BTB/POZ_dom"/>
</dbReference>
<dbReference type="PROSITE" id="PS50097">
    <property type="entry name" value="BTB"/>
    <property type="match status" value="1"/>
</dbReference>
<comment type="caution">
    <text evidence="2">The sequence shown here is derived from an EMBL/GenBank/DDBJ whole genome shotgun (WGS) entry which is preliminary data.</text>
</comment>
<dbReference type="PANTHER" id="PTHR46071:SF2">
    <property type="entry name" value="ANKYRIN REPEAT AND BTB_POZ DOMAIN-CONTAINING PROTEIN 2-LIKE PROTEIN"/>
    <property type="match status" value="1"/>
</dbReference>
<sequence>MSVTNEVERCSFEWVIPDFRQIVFPILNQKEPRPERSANGSPPPRRPESKYKLYSETFVRGQLVQRTSLWQVELRKNVTYLTVGLCCLKCFHEHVDEIWTQFDTDIVDFNGKSLYSVSPLDHFSKANATKFTPNDKLGDKQEAKKKGRISFWETDLMRMCKFAEDLEKYVPRGILNLRLRLYIYKQEPVNEAYHLAEYRDPVKLCYTDTTCDLVTSSGPKNPLLIAVKNIWNTKADADVWFSVEGNIVQAHRFIISVQSQALKGIINSHSGSRDTPIVIPDVALRPFQQVLKYLYLHDAEDMKESNDVAYITAVLNACNRLDVPSLGRICCVRLLLIMTPDNFADTAMAIYKNVSYKPSFFKREIGKFFFE</sequence>
<protein>
    <recommendedName>
        <fullName evidence="1">BTB domain-containing protein</fullName>
    </recommendedName>
</protein>
<keyword evidence="3" id="KW-1185">Reference proteome</keyword>
<dbReference type="Proteomes" id="UP001642540">
    <property type="component" value="Unassembled WGS sequence"/>
</dbReference>
<dbReference type="InterPro" id="IPR011333">
    <property type="entry name" value="SKP1/BTB/POZ_sf"/>
</dbReference>
<dbReference type="PANTHER" id="PTHR46071">
    <property type="entry name" value="ANKYRIN REPEAT AND BTB/POZ DOMAIN-CONTAINING"/>
    <property type="match status" value="1"/>
</dbReference>
<dbReference type="EMBL" id="CAXLJM020000041">
    <property type="protein sequence ID" value="CAL8109341.1"/>
    <property type="molecule type" value="Genomic_DNA"/>
</dbReference>
<evidence type="ECO:0000313" key="3">
    <source>
        <dbReference type="Proteomes" id="UP001642540"/>
    </source>
</evidence>
<dbReference type="InterPro" id="IPR052089">
    <property type="entry name" value="Ankyrin-BTB/POZ_domain"/>
</dbReference>
<reference evidence="2 3" key="1">
    <citation type="submission" date="2024-08" db="EMBL/GenBank/DDBJ databases">
        <authorList>
            <person name="Cucini C."/>
            <person name="Frati F."/>
        </authorList>
    </citation>
    <scope>NUCLEOTIDE SEQUENCE [LARGE SCALE GENOMIC DNA]</scope>
</reference>
<name>A0ABP1QMY5_9HEXA</name>
<evidence type="ECO:0000259" key="1">
    <source>
        <dbReference type="PROSITE" id="PS50097"/>
    </source>
</evidence>
<gene>
    <name evidence="2" type="ORF">ODALV1_LOCUS13272</name>
</gene>
<dbReference type="Gene3D" id="3.30.710.10">
    <property type="entry name" value="Potassium Channel Kv1.1, Chain A"/>
    <property type="match status" value="1"/>
</dbReference>
<dbReference type="SMART" id="SM00225">
    <property type="entry name" value="BTB"/>
    <property type="match status" value="1"/>
</dbReference>
<feature type="domain" description="BTB" evidence="1">
    <location>
        <begin position="237"/>
        <end position="295"/>
    </location>
</feature>